<sequence>MILFAGPSKSVVCVAEPRSDDRIWVLPLLLTVSQAFSMNRLAVSGVKIERRIRICMTLWRLLRRCFCYTTDCKALLSCGDFALGQNHGTTLYCTNLQSSVEIIHFPVSAVRTKGRLDERNLRDSAYEYQLIARLVFLTTAPLEAEATSYPCG</sequence>
<dbReference type="Proteomes" id="UP000315783">
    <property type="component" value="Unassembled WGS sequence"/>
</dbReference>
<gene>
    <name evidence="1" type="ORF">IF1G_04699</name>
</gene>
<dbReference type="EMBL" id="SPUK01000006">
    <property type="protein sequence ID" value="TQV96116.1"/>
    <property type="molecule type" value="Genomic_DNA"/>
</dbReference>
<evidence type="ECO:0000313" key="2">
    <source>
        <dbReference type="Proteomes" id="UP000315783"/>
    </source>
</evidence>
<reference evidence="1 2" key="1">
    <citation type="journal article" date="2019" name="Appl. Microbiol. Biotechnol.">
        <title>Genome sequence of Isaria javanica and comparative genome analysis insights into family S53 peptidase evolution in fungal entomopathogens.</title>
        <authorList>
            <person name="Lin R."/>
            <person name="Zhang X."/>
            <person name="Xin B."/>
            <person name="Zou M."/>
            <person name="Gao Y."/>
            <person name="Qin F."/>
            <person name="Hu Q."/>
            <person name="Xie B."/>
            <person name="Cheng X."/>
        </authorList>
    </citation>
    <scope>NUCLEOTIDE SEQUENCE [LARGE SCALE GENOMIC DNA]</scope>
    <source>
        <strain evidence="1 2">IJ1G</strain>
    </source>
</reference>
<comment type="caution">
    <text evidence="1">The sequence shown here is derived from an EMBL/GenBank/DDBJ whole genome shotgun (WGS) entry which is preliminary data.</text>
</comment>
<evidence type="ECO:0000313" key="1">
    <source>
        <dbReference type="EMBL" id="TQV96116.1"/>
    </source>
</evidence>
<accession>A0A545V321</accession>
<organism evidence="1 2">
    <name type="scientific">Cordyceps javanica</name>
    <dbReference type="NCBI Taxonomy" id="43265"/>
    <lineage>
        <taxon>Eukaryota</taxon>
        <taxon>Fungi</taxon>
        <taxon>Dikarya</taxon>
        <taxon>Ascomycota</taxon>
        <taxon>Pezizomycotina</taxon>
        <taxon>Sordariomycetes</taxon>
        <taxon>Hypocreomycetidae</taxon>
        <taxon>Hypocreales</taxon>
        <taxon>Cordycipitaceae</taxon>
        <taxon>Cordyceps</taxon>
    </lineage>
</organism>
<name>A0A545V321_9HYPO</name>
<dbReference type="AlphaFoldDB" id="A0A545V321"/>
<protein>
    <submittedName>
        <fullName evidence="1">Uncharacterized protein</fullName>
    </submittedName>
</protein>
<keyword evidence="2" id="KW-1185">Reference proteome</keyword>
<proteinExistence type="predicted"/>